<gene>
    <name evidence="1" type="ORF">E2C01_051767</name>
</gene>
<dbReference type="Proteomes" id="UP000324222">
    <property type="component" value="Unassembled WGS sequence"/>
</dbReference>
<sequence>MAKTPTWLQPEVTSKSAHHGLLQLRSLLESTAAASPARSEAGAEGHGVEMSLKFSTRDAEDKCYAAPSVLHCLDRREASEH</sequence>
<keyword evidence="2" id="KW-1185">Reference proteome</keyword>
<evidence type="ECO:0000313" key="2">
    <source>
        <dbReference type="Proteomes" id="UP000324222"/>
    </source>
</evidence>
<proteinExistence type="predicted"/>
<organism evidence="1 2">
    <name type="scientific">Portunus trituberculatus</name>
    <name type="common">Swimming crab</name>
    <name type="synonym">Neptunus trituberculatus</name>
    <dbReference type="NCBI Taxonomy" id="210409"/>
    <lineage>
        <taxon>Eukaryota</taxon>
        <taxon>Metazoa</taxon>
        <taxon>Ecdysozoa</taxon>
        <taxon>Arthropoda</taxon>
        <taxon>Crustacea</taxon>
        <taxon>Multicrustacea</taxon>
        <taxon>Malacostraca</taxon>
        <taxon>Eumalacostraca</taxon>
        <taxon>Eucarida</taxon>
        <taxon>Decapoda</taxon>
        <taxon>Pleocyemata</taxon>
        <taxon>Brachyura</taxon>
        <taxon>Eubrachyura</taxon>
        <taxon>Portunoidea</taxon>
        <taxon>Portunidae</taxon>
        <taxon>Portuninae</taxon>
        <taxon>Portunus</taxon>
    </lineage>
</organism>
<dbReference type="AlphaFoldDB" id="A0A5B7GJP4"/>
<name>A0A5B7GJP4_PORTR</name>
<accession>A0A5B7GJP4</accession>
<reference evidence="1 2" key="1">
    <citation type="submission" date="2019-05" db="EMBL/GenBank/DDBJ databases">
        <title>Another draft genome of Portunus trituberculatus and its Hox gene families provides insights of decapod evolution.</title>
        <authorList>
            <person name="Jeong J.-H."/>
            <person name="Song I."/>
            <person name="Kim S."/>
            <person name="Choi T."/>
            <person name="Kim D."/>
            <person name="Ryu S."/>
            <person name="Kim W."/>
        </authorList>
    </citation>
    <scope>NUCLEOTIDE SEQUENCE [LARGE SCALE GENOMIC DNA]</scope>
    <source>
        <tissue evidence="1">Muscle</tissue>
    </source>
</reference>
<protein>
    <submittedName>
        <fullName evidence="1">Uncharacterized protein</fullName>
    </submittedName>
</protein>
<comment type="caution">
    <text evidence="1">The sequence shown here is derived from an EMBL/GenBank/DDBJ whole genome shotgun (WGS) entry which is preliminary data.</text>
</comment>
<evidence type="ECO:0000313" key="1">
    <source>
        <dbReference type="EMBL" id="MPC57779.1"/>
    </source>
</evidence>
<dbReference type="EMBL" id="VSRR010015075">
    <property type="protein sequence ID" value="MPC57779.1"/>
    <property type="molecule type" value="Genomic_DNA"/>
</dbReference>